<accession>A0AAP0R3Z4</accession>
<reference evidence="1 2" key="1">
    <citation type="journal article" date="2024" name="Plant J.">
        <title>Genome sequences and population genomics reveal climatic adaptation and genomic divergence between two closely related sweetgum species.</title>
        <authorList>
            <person name="Xu W.Q."/>
            <person name="Ren C.Q."/>
            <person name="Zhang X.Y."/>
            <person name="Comes H.P."/>
            <person name="Liu X.H."/>
            <person name="Li Y.G."/>
            <person name="Kettle C.J."/>
            <person name="Jalonen R."/>
            <person name="Gaisberger H."/>
            <person name="Ma Y.Z."/>
            <person name="Qiu Y.X."/>
        </authorList>
    </citation>
    <scope>NUCLEOTIDE SEQUENCE [LARGE SCALE GENOMIC DNA]</scope>
    <source>
        <strain evidence="1">Hangzhou</strain>
    </source>
</reference>
<name>A0AAP0R3Z4_LIQFO</name>
<sequence length="178" mass="20647">MISMKKALWEDYDSEEEDIWAQMKKDSMNLTHSERHFKPNYLEGNHPGRELNQEEAGVYAWNGAWQEGEVIAEFPDFRMQTDQRRLGYTEEDDKCIPKNARTLNGNFVKEGENFPYCCFPEPWMDKESGEMKPGLEVFFGEKMNLEDTSKGAAEEANRGFLRLGKKYGSDKLEGLIII</sequence>
<protein>
    <submittedName>
        <fullName evidence="1">Uncharacterized protein</fullName>
    </submittedName>
</protein>
<organism evidence="1 2">
    <name type="scientific">Liquidambar formosana</name>
    <name type="common">Formosan gum</name>
    <dbReference type="NCBI Taxonomy" id="63359"/>
    <lineage>
        <taxon>Eukaryota</taxon>
        <taxon>Viridiplantae</taxon>
        <taxon>Streptophyta</taxon>
        <taxon>Embryophyta</taxon>
        <taxon>Tracheophyta</taxon>
        <taxon>Spermatophyta</taxon>
        <taxon>Magnoliopsida</taxon>
        <taxon>eudicotyledons</taxon>
        <taxon>Gunneridae</taxon>
        <taxon>Pentapetalae</taxon>
        <taxon>Saxifragales</taxon>
        <taxon>Altingiaceae</taxon>
        <taxon>Liquidambar</taxon>
    </lineage>
</organism>
<dbReference type="Proteomes" id="UP001415857">
    <property type="component" value="Unassembled WGS sequence"/>
</dbReference>
<dbReference type="EMBL" id="JBBPBK010000406">
    <property type="protein sequence ID" value="KAK9265381.1"/>
    <property type="molecule type" value="Genomic_DNA"/>
</dbReference>
<evidence type="ECO:0000313" key="2">
    <source>
        <dbReference type="Proteomes" id="UP001415857"/>
    </source>
</evidence>
<keyword evidence="2" id="KW-1185">Reference proteome</keyword>
<evidence type="ECO:0000313" key="1">
    <source>
        <dbReference type="EMBL" id="KAK9265381.1"/>
    </source>
</evidence>
<comment type="caution">
    <text evidence="1">The sequence shown here is derived from an EMBL/GenBank/DDBJ whole genome shotgun (WGS) entry which is preliminary data.</text>
</comment>
<dbReference type="AlphaFoldDB" id="A0AAP0R3Z4"/>
<gene>
    <name evidence="1" type="ORF">L1049_001674</name>
</gene>
<proteinExistence type="predicted"/>